<dbReference type="GO" id="GO:0080041">
    <property type="term" value="F:ADP-ribose pyrophosphohydrolase activity"/>
    <property type="evidence" value="ECO:0007669"/>
    <property type="project" value="TreeGrafter"/>
</dbReference>
<dbReference type="PANTHER" id="PTHR11839:SF18">
    <property type="entry name" value="NUDIX HYDROLASE DOMAIN-CONTAINING PROTEIN"/>
    <property type="match status" value="1"/>
</dbReference>
<accession>A0A8H8RV28</accession>
<dbReference type="AlphaFoldDB" id="A0A8H8RV28"/>
<evidence type="ECO:0000313" key="3">
    <source>
        <dbReference type="EMBL" id="TVY42408.1"/>
    </source>
</evidence>
<evidence type="ECO:0000256" key="2">
    <source>
        <dbReference type="ARBA" id="ARBA00022801"/>
    </source>
</evidence>
<dbReference type="Proteomes" id="UP000443090">
    <property type="component" value="Unassembled WGS sequence"/>
</dbReference>
<name>A0A8H8RV28_9HELO</name>
<comment type="caution">
    <text evidence="3">The sequence shown here is derived from an EMBL/GenBank/DDBJ whole genome shotgun (WGS) entry which is preliminary data.</text>
</comment>
<dbReference type="SUPFAM" id="SSF55811">
    <property type="entry name" value="Nudix"/>
    <property type="match status" value="1"/>
</dbReference>
<protein>
    <submittedName>
        <fullName evidence="3">Nudix hydrolase 14-like protein</fullName>
    </submittedName>
</protein>
<dbReference type="GO" id="GO:0006753">
    <property type="term" value="P:nucleoside phosphate metabolic process"/>
    <property type="evidence" value="ECO:0007669"/>
    <property type="project" value="TreeGrafter"/>
</dbReference>
<gene>
    <name evidence="3" type="primary">NUDT14</name>
    <name evidence="3" type="ORF">LOCC1_G004016</name>
</gene>
<proteinExistence type="predicted"/>
<keyword evidence="4" id="KW-1185">Reference proteome</keyword>
<dbReference type="InterPro" id="IPR015797">
    <property type="entry name" value="NUDIX_hydrolase-like_dom_sf"/>
</dbReference>
<dbReference type="FunFam" id="3.90.79.10:FF:000068">
    <property type="entry name" value="NUDIX family hydrolase, putative"/>
    <property type="match status" value="1"/>
</dbReference>
<evidence type="ECO:0000256" key="1">
    <source>
        <dbReference type="ARBA" id="ARBA00001946"/>
    </source>
</evidence>
<reference evidence="3 4" key="1">
    <citation type="submission" date="2018-05" db="EMBL/GenBank/DDBJ databases">
        <title>Genome sequencing and assembly of the regulated plant pathogen Lachnellula willkommii and related sister species for the development of diagnostic species identification markers.</title>
        <authorList>
            <person name="Giroux E."/>
            <person name="Bilodeau G."/>
        </authorList>
    </citation>
    <scope>NUCLEOTIDE SEQUENCE [LARGE SCALE GENOMIC DNA]</scope>
    <source>
        <strain evidence="3 4">CBS 160.35</strain>
    </source>
</reference>
<dbReference type="PANTHER" id="PTHR11839">
    <property type="entry name" value="UDP/ADP-SUGAR PYROPHOSPHATASE"/>
    <property type="match status" value="1"/>
</dbReference>
<keyword evidence="2 3" id="KW-0378">Hydrolase</keyword>
<evidence type="ECO:0000313" key="4">
    <source>
        <dbReference type="Proteomes" id="UP000443090"/>
    </source>
</evidence>
<dbReference type="Gene3D" id="3.90.79.10">
    <property type="entry name" value="Nucleoside Triphosphate Pyrophosphohydrolase"/>
    <property type="match status" value="1"/>
</dbReference>
<organism evidence="3 4">
    <name type="scientific">Lachnellula occidentalis</name>
    <dbReference type="NCBI Taxonomy" id="215460"/>
    <lineage>
        <taxon>Eukaryota</taxon>
        <taxon>Fungi</taxon>
        <taxon>Dikarya</taxon>
        <taxon>Ascomycota</taxon>
        <taxon>Pezizomycotina</taxon>
        <taxon>Leotiomycetes</taxon>
        <taxon>Helotiales</taxon>
        <taxon>Lachnaceae</taxon>
        <taxon>Lachnellula</taxon>
    </lineage>
</organism>
<sequence length="302" mass="33390">MRPLNLATFHPKNLPRPRLPYTITIAKMSTFTLPNTQVTVKLCDDLTREQLLEFPAFKIWLHRLQTSLSRQHTNPSHTFHSSPYTLRALTIQSLDRFGNSRIGFLKLTASITNAASESLPGAVFLRGASVGMLVVLQPDDLPLGSEAEKYVLLTVQPRVAAGSLEMVELPAGMVDDGTFVGSAAKEIQEELGLDIPEDELVNLTELAIPEAGKEEGEEGLPRAMYPSAGGCDECIPLFLHEKRVPRSTLSEWTGRLTGLRDEGEKITLKLVRREDLWWQGARDAKALGALALWEGLKRNGKL</sequence>
<dbReference type="GO" id="GO:0019693">
    <property type="term" value="P:ribose phosphate metabolic process"/>
    <property type="evidence" value="ECO:0007669"/>
    <property type="project" value="TreeGrafter"/>
</dbReference>
<dbReference type="EMBL" id="QGMI01000331">
    <property type="protein sequence ID" value="TVY42408.1"/>
    <property type="molecule type" value="Genomic_DNA"/>
</dbReference>
<dbReference type="GO" id="GO:0080042">
    <property type="term" value="F:ADP-glucose pyrophosphohydrolase activity"/>
    <property type="evidence" value="ECO:0007669"/>
    <property type="project" value="TreeGrafter"/>
</dbReference>
<dbReference type="CDD" id="cd03424">
    <property type="entry name" value="NUDIX_ADPRase_Nudt5_UGPPase_Nudt14"/>
    <property type="match status" value="1"/>
</dbReference>
<comment type="cofactor">
    <cofactor evidence="1">
        <name>Mg(2+)</name>
        <dbReference type="ChEBI" id="CHEBI:18420"/>
    </cofactor>
</comment>
<dbReference type="OrthoDB" id="10249920at2759"/>